<dbReference type="EMBL" id="KE148150">
    <property type="protein sequence ID" value="EPE07857.1"/>
    <property type="molecule type" value="Genomic_DNA"/>
</dbReference>
<gene>
    <name evidence="2" type="ORF">F503_00579</name>
</gene>
<name>S3C4Y5_OPHP1</name>
<dbReference type="HOGENOM" id="CLU_401228_0_0_1"/>
<accession>S3C4Y5</accession>
<dbReference type="AlphaFoldDB" id="S3C4Y5"/>
<feature type="region of interest" description="Disordered" evidence="1">
    <location>
        <begin position="366"/>
        <end position="388"/>
    </location>
</feature>
<dbReference type="Proteomes" id="UP000016923">
    <property type="component" value="Unassembled WGS sequence"/>
</dbReference>
<evidence type="ECO:0000256" key="1">
    <source>
        <dbReference type="SAM" id="MobiDB-lite"/>
    </source>
</evidence>
<keyword evidence="3" id="KW-1185">Reference proteome</keyword>
<feature type="compositionally biased region" description="Acidic residues" evidence="1">
    <location>
        <begin position="367"/>
        <end position="388"/>
    </location>
</feature>
<organism evidence="2 3">
    <name type="scientific">Ophiostoma piceae (strain UAMH 11346)</name>
    <name type="common">Sap stain fungus</name>
    <dbReference type="NCBI Taxonomy" id="1262450"/>
    <lineage>
        <taxon>Eukaryota</taxon>
        <taxon>Fungi</taxon>
        <taxon>Dikarya</taxon>
        <taxon>Ascomycota</taxon>
        <taxon>Pezizomycotina</taxon>
        <taxon>Sordariomycetes</taxon>
        <taxon>Sordariomycetidae</taxon>
        <taxon>Ophiostomatales</taxon>
        <taxon>Ophiostomataceae</taxon>
        <taxon>Ophiostoma</taxon>
    </lineage>
</organism>
<dbReference type="SUPFAM" id="SSF81383">
    <property type="entry name" value="F-box domain"/>
    <property type="match status" value="1"/>
</dbReference>
<dbReference type="CDD" id="cd09917">
    <property type="entry name" value="F-box_SF"/>
    <property type="match status" value="1"/>
</dbReference>
<evidence type="ECO:0000313" key="2">
    <source>
        <dbReference type="EMBL" id="EPE07857.1"/>
    </source>
</evidence>
<dbReference type="eggNOG" id="ENOG502SIWQ">
    <property type="taxonomic scope" value="Eukaryota"/>
</dbReference>
<dbReference type="OrthoDB" id="3886018at2759"/>
<evidence type="ECO:0000313" key="3">
    <source>
        <dbReference type="Proteomes" id="UP000016923"/>
    </source>
</evidence>
<protein>
    <submittedName>
        <fullName evidence="2">F-box domain protein</fullName>
    </submittedName>
</protein>
<dbReference type="InterPro" id="IPR036047">
    <property type="entry name" value="F-box-like_dom_sf"/>
</dbReference>
<sequence>MAFLDQLHLEVVDHIIDLLDLSDVAAVRLTCRSLARAAAYNRRHQQRYRHKTVELTAHCLVEFAYLTRAPSMLVPCHLSSLTLRGIARNKRGLNFDVVDDMHYRDIKATDIADDPEADHDVDLAPRDDPSHHVHLLVDAFSNLRQHSARGSLETLTLTVGQSIASATSGSEHRYSPSWRTVWAAAEHAFTTAMAALHASGLVVTEHLDVVRSLECCAIPHAVFLEHFGADAKKAWRTMPRKVSVRVSLRPRPAGAEIRDRLLELEFNDKVHSEEEVLSRVGRVPGESIFEAAVRIREGLDEVAWLDVHEQIQVRRREQRDMHNADAIRASRTSTRQLLRAIARRNTALAAVEDLDIAWLALGHNGLEPDDDDDDGQEDQDEQVNDDNDTTVARRVALRGVLLESGDIEQTLPAARLAHLTLESVRLRSTTYTPSSTASIAALLAWLWTSSLTSFYLEDILLGAKLVHYAIPGEPKFAYYGRPTLGPSILAMRPEDSDARAAGPPPSTTICQQRPLGSPERNRWDRAHKAKYRQPGNGYDFLQRNRHMDVRADTLR</sequence>
<dbReference type="STRING" id="1262450.S3C4Y5"/>
<proteinExistence type="predicted"/>
<reference evidence="2 3" key="1">
    <citation type="journal article" date="2013" name="BMC Genomics">
        <title>The genome and transcriptome of the pine saprophyte Ophiostoma piceae, and a comparison with the bark beetle-associated pine pathogen Grosmannia clavigera.</title>
        <authorList>
            <person name="Haridas S."/>
            <person name="Wang Y."/>
            <person name="Lim L."/>
            <person name="Massoumi Alamouti S."/>
            <person name="Jackman S."/>
            <person name="Docking R."/>
            <person name="Robertson G."/>
            <person name="Birol I."/>
            <person name="Bohlmann J."/>
            <person name="Breuil C."/>
        </authorList>
    </citation>
    <scope>NUCLEOTIDE SEQUENCE [LARGE SCALE GENOMIC DNA]</scope>
    <source>
        <strain evidence="2 3">UAMH 11346</strain>
    </source>
</reference>
<dbReference type="VEuPathDB" id="FungiDB:F503_00579"/>
<feature type="region of interest" description="Disordered" evidence="1">
    <location>
        <begin position="495"/>
        <end position="522"/>
    </location>
</feature>